<keyword evidence="6" id="KW-1185">Reference proteome</keyword>
<dbReference type="SUPFAM" id="SSF57701">
    <property type="entry name" value="Zn2/Cys6 DNA-binding domain"/>
    <property type="match status" value="1"/>
</dbReference>
<feature type="domain" description="Zn(2)-C6 fungal-type" evidence="4">
    <location>
        <begin position="110"/>
        <end position="139"/>
    </location>
</feature>
<feature type="region of interest" description="Disordered" evidence="3">
    <location>
        <begin position="196"/>
        <end position="247"/>
    </location>
</feature>
<gene>
    <name evidence="5" type="ORF">VTL71DRAFT_2880</name>
</gene>
<comment type="caution">
    <text evidence="5">The sequence shown here is derived from an EMBL/GenBank/DDBJ whole genome shotgun (WGS) entry which is preliminary data.</text>
</comment>
<evidence type="ECO:0000256" key="3">
    <source>
        <dbReference type="SAM" id="MobiDB-lite"/>
    </source>
</evidence>
<feature type="compositionally biased region" description="Polar residues" evidence="3">
    <location>
        <begin position="53"/>
        <end position="66"/>
    </location>
</feature>
<dbReference type="SMART" id="SM00066">
    <property type="entry name" value="GAL4"/>
    <property type="match status" value="1"/>
</dbReference>
<dbReference type="InterPro" id="IPR036864">
    <property type="entry name" value="Zn2-C6_fun-type_DNA-bd_sf"/>
</dbReference>
<feature type="compositionally biased region" description="Basic and acidic residues" evidence="3">
    <location>
        <begin position="204"/>
        <end position="216"/>
    </location>
</feature>
<dbReference type="Pfam" id="PF00172">
    <property type="entry name" value="Zn_clus"/>
    <property type="match status" value="1"/>
</dbReference>
<feature type="compositionally biased region" description="Acidic residues" evidence="3">
    <location>
        <begin position="217"/>
        <end position="233"/>
    </location>
</feature>
<feature type="compositionally biased region" description="Low complexity" evidence="3">
    <location>
        <begin position="847"/>
        <end position="863"/>
    </location>
</feature>
<dbReference type="CDD" id="cd12148">
    <property type="entry name" value="fungal_TF_MHR"/>
    <property type="match status" value="1"/>
</dbReference>
<evidence type="ECO:0000259" key="4">
    <source>
        <dbReference type="PROSITE" id="PS50048"/>
    </source>
</evidence>
<organism evidence="5 6">
    <name type="scientific">Oculimacula yallundae</name>
    <dbReference type="NCBI Taxonomy" id="86028"/>
    <lineage>
        <taxon>Eukaryota</taxon>
        <taxon>Fungi</taxon>
        <taxon>Dikarya</taxon>
        <taxon>Ascomycota</taxon>
        <taxon>Pezizomycotina</taxon>
        <taxon>Leotiomycetes</taxon>
        <taxon>Helotiales</taxon>
        <taxon>Ploettnerulaceae</taxon>
        <taxon>Oculimacula</taxon>
    </lineage>
</organism>
<protein>
    <recommendedName>
        <fullName evidence="4">Zn(2)-C6 fungal-type domain-containing protein</fullName>
    </recommendedName>
</protein>
<dbReference type="EMBL" id="JAZHXI010000012">
    <property type="protein sequence ID" value="KAL2065211.1"/>
    <property type="molecule type" value="Genomic_DNA"/>
</dbReference>
<evidence type="ECO:0000313" key="6">
    <source>
        <dbReference type="Proteomes" id="UP001595075"/>
    </source>
</evidence>
<dbReference type="Gene3D" id="4.10.240.10">
    <property type="entry name" value="Zn(2)-C6 fungal-type DNA-binding domain"/>
    <property type="match status" value="1"/>
</dbReference>
<dbReference type="PROSITE" id="PS00463">
    <property type="entry name" value="ZN2_CY6_FUNGAL_1"/>
    <property type="match status" value="1"/>
</dbReference>
<evidence type="ECO:0000313" key="5">
    <source>
        <dbReference type="EMBL" id="KAL2065211.1"/>
    </source>
</evidence>
<feature type="compositionally biased region" description="Polar residues" evidence="3">
    <location>
        <begin position="25"/>
        <end position="43"/>
    </location>
</feature>
<dbReference type="PANTHER" id="PTHR47654">
    <property type="entry name" value="ZN(II)2CYS6 TRANSCRIPTION FACTOR (EUROFUNG)-RELATED"/>
    <property type="match status" value="1"/>
</dbReference>
<dbReference type="PANTHER" id="PTHR47654:SF5">
    <property type="entry name" value="TRANSCRIPTION FACTOR DOMAIN-CONTAINING PROTEIN"/>
    <property type="match status" value="1"/>
</dbReference>
<feature type="compositionally biased region" description="Polar residues" evidence="3">
    <location>
        <begin position="237"/>
        <end position="246"/>
    </location>
</feature>
<feature type="region of interest" description="Disordered" evidence="3">
    <location>
        <begin position="1"/>
        <end position="66"/>
    </location>
</feature>
<keyword evidence="1" id="KW-0479">Metal-binding</keyword>
<dbReference type="Pfam" id="PF04082">
    <property type="entry name" value="Fungal_trans"/>
    <property type="match status" value="1"/>
</dbReference>
<feature type="region of interest" description="Disordered" evidence="3">
    <location>
        <begin position="820"/>
        <end position="864"/>
    </location>
</feature>
<dbReference type="SMART" id="SM00906">
    <property type="entry name" value="Fungal_trans"/>
    <property type="match status" value="1"/>
</dbReference>
<proteinExistence type="predicted"/>
<dbReference type="InterPro" id="IPR001138">
    <property type="entry name" value="Zn2Cys6_DnaBD"/>
</dbReference>
<accession>A0ABR4C6Q2</accession>
<reference evidence="5 6" key="1">
    <citation type="journal article" date="2024" name="Commun. Biol.">
        <title>Comparative genomic analysis of thermophilic fungi reveals convergent evolutionary adaptations and gene losses.</title>
        <authorList>
            <person name="Steindorff A.S."/>
            <person name="Aguilar-Pontes M.V."/>
            <person name="Robinson A.J."/>
            <person name="Andreopoulos B."/>
            <person name="LaButti K."/>
            <person name="Kuo A."/>
            <person name="Mondo S."/>
            <person name="Riley R."/>
            <person name="Otillar R."/>
            <person name="Haridas S."/>
            <person name="Lipzen A."/>
            <person name="Grimwood J."/>
            <person name="Schmutz J."/>
            <person name="Clum A."/>
            <person name="Reid I.D."/>
            <person name="Moisan M.C."/>
            <person name="Butler G."/>
            <person name="Nguyen T.T.M."/>
            <person name="Dewar K."/>
            <person name="Conant G."/>
            <person name="Drula E."/>
            <person name="Henrissat B."/>
            <person name="Hansel C."/>
            <person name="Singer S."/>
            <person name="Hutchinson M.I."/>
            <person name="de Vries R.P."/>
            <person name="Natvig D.O."/>
            <person name="Powell A.J."/>
            <person name="Tsang A."/>
            <person name="Grigoriev I.V."/>
        </authorList>
    </citation>
    <scope>NUCLEOTIDE SEQUENCE [LARGE SCALE GENOMIC DNA]</scope>
    <source>
        <strain evidence="5 6">CBS 494.80</strain>
    </source>
</reference>
<keyword evidence="2" id="KW-0539">Nucleus</keyword>
<dbReference type="Proteomes" id="UP001595075">
    <property type="component" value="Unassembled WGS sequence"/>
</dbReference>
<name>A0ABR4C6Q2_9HELO</name>
<dbReference type="InterPro" id="IPR053230">
    <property type="entry name" value="Trans_reg_galc"/>
</dbReference>
<sequence>MPPRPETRGRGRGKRPRDEGGKSPVTPQLSGFSAINSPSTVASTPKARFGQHLPSQQSGPSNASTLEPFIQQSMSPMTQAPPGKVAIPALKSTRISESSKAHKKGRTPHACDYCRKAKAGCTGGNPCARCLNANVLCVYGDGKRDKDKKRMTTLSRESISLSRHMEDVTEALRRIRLDTKLSTEDIRSALDEVISMTPTPVSPDEERNVFRASRESSDEDDEEPASGNEDLDMEVGSTGSLDVTNMDTDRDDMKAVGHIGKSSSVSWAKRTVDATKDGKSFSNTTQPGLIVGSYHTEDADVQDIDTSNINYLELPIPEVADALIQSYFETVHPIFPIIDKYSFMSQYQQFDRTSANLSTEECIWLGTLNVVFAIGAVHAHLTGSPYKGHYYDHMLYVARAKFLCFNQTLLFEDARINTISALGVLCLYFIATCRLNRAWTICGLAMRDALTLGLHVRNVAENLSDYDKETRVRLWWSLYSLECLLNELTGRPSCISDRDISTPLPININEEDFWPGKQLYASKDESPDTSEQSSRHSSQGSKQLRRQPSATYQMPVGADQPLAYTFPVLTLPTTTSTYFIYRTQLAIISHEIITQLYCAATIKESWVEVQRTIHRIDNRLKAWRENLPEEFSLDFDRYDEPDWSDPHVLPRLGLAMLFNSSRMILFRPCLCKFEGRMSSQSEKSMDFNRDGVKLCIHSARTMINLIGWTSRDVKKLYAVTPWWHTLHYLCEALSVLMLELAYQAQHLPGEAAYILDDAKKGIRWLSMMSEESISARKAWEIYDSIVRVVAPRINWSVFDLPTTAPAPLGYMKRGGSRITGSASFPNQQMPQSNMSRFEGFDPQLDLPQTQSSNPASSSWASQTFGFQPPSTFAPTIYGQELIGNPLDQSQAIQMFGGIGALRGHYDEPWHHMFSVDEPSVASGIQSSGGMMGPPPPLGQMQGAGNVYVDNVLPSGEYDNSYTTYEGMGGGTGGQGVGGSGFP</sequence>
<feature type="compositionally biased region" description="Polar residues" evidence="3">
    <location>
        <begin position="820"/>
        <end position="835"/>
    </location>
</feature>
<dbReference type="InterPro" id="IPR007219">
    <property type="entry name" value="XnlR_reg_dom"/>
</dbReference>
<evidence type="ECO:0000256" key="2">
    <source>
        <dbReference type="ARBA" id="ARBA00023242"/>
    </source>
</evidence>
<dbReference type="PROSITE" id="PS50048">
    <property type="entry name" value="ZN2_CY6_FUNGAL_2"/>
    <property type="match status" value="1"/>
</dbReference>
<feature type="compositionally biased region" description="Low complexity" evidence="3">
    <location>
        <begin position="530"/>
        <end position="542"/>
    </location>
</feature>
<feature type="region of interest" description="Disordered" evidence="3">
    <location>
        <begin position="522"/>
        <end position="550"/>
    </location>
</feature>
<evidence type="ECO:0000256" key="1">
    <source>
        <dbReference type="ARBA" id="ARBA00022723"/>
    </source>
</evidence>
<dbReference type="CDD" id="cd00067">
    <property type="entry name" value="GAL4"/>
    <property type="match status" value="1"/>
</dbReference>